<name>C0QGH0_DESAH</name>
<dbReference type="STRING" id="177437.HRM2_03230"/>
<sequence>MPQVRALNRIIMDIIDPGVNAGEIRREIPAAFIQNNLLEPELFKLAAAVDISNPTLKKYLAILKQTYMLRLLPPAEINQKKRLIKSPKIYLSDSGILHALLDKSHIGAGRIKELSVCGLIGIDCS</sequence>
<dbReference type="AlphaFoldDB" id="C0QGH0"/>
<dbReference type="HOGENOM" id="CLU_1989004_0_0_7"/>
<dbReference type="KEGG" id="dat:HRM2_03230"/>
<organism evidence="2 3">
    <name type="scientific">Desulforapulum autotrophicum (strain ATCC 43914 / DSM 3382 / VKM B-1955 / HRM2)</name>
    <name type="common">Desulfobacterium autotrophicum</name>
    <dbReference type="NCBI Taxonomy" id="177437"/>
    <lineage>
        <taxon>Bacteria</taxon>
        <taxon>Pseudomonadati</taxon>
        <taxon>Thermodesulfobacteriota</taxon>
        <taxon>Desulfobacteria</taxon>
        <taxon>Desulfobacterales</taxon>
        <taxon>Desulfobacteraceae</taxon>
        <taxon>Desulforapulum</taxon>
    </lineage>
</organism>
<feature type="domain" description="DUF4143" evidence="1">
    <location>
        <begin position="44"/>
        <end position="104"/>
    </location>
</feature>
<evidence type="ECO:0000313" key="3">
    <source>
        <dbReference type="Proteomes" id="UP000000442"/>
    </source>
</evidence>
<evidence type="ECO:0000313" key="2">
    <source>
        <dbReference type="EMBL" id="ACN13445.1"/>
    </source>
</evidence>
<protein>
    <recommendedName>
        <fullName evidence="1">DUF4143 domain-containing protein</fullName>
    </recommendedName>
</protein>
<dbReference type="EMBL" id="CP001087">
    <property type="protein sequence ID" value="ACN13445.1"/>
    <property type="molecule type" value="Genomic_DNA"/>
</dbReference>
<dbReference type="InterPro" id="IPR025420">
    <property type="entry name" value="DUF4143"/>
</dbReference>
<gene>
    <name evidence="2" type="ordered locus">HRM2_03230</name>
</gene>
<dbReference type="eggNOG" id="COG1373">
    <property type="taxonomic scope" value="Bacteria"/>
</dbReference>
<keyword evidence="3" id="KW-1185">Reference proteome</keyword>
<dbReference type="Proteomes" id="UP000000442">
    <property type="component" value="Chromosome"/>
</dbReference>
<reference evidence="2 3" key="1">
    <citation type="journal article" date="2009" name="Environ. Microbiol.">
        <title>Genome sequence of Desulfobacterium autotrophicum HRM2, a marine sulfate reducer oxidizing organic carbon completely to carbon dioxide.</title>
        <authorList>
            <person name="Strittmatter A.W."/>
            <person name="Liesegang H."/>
            <person name="Rabus R."/>
            <person name="Decker I."/>
            <person name="Amann J."/>
            <person name="Andres S."/>
            <person name="Henne A."/>
            <person name="Fricke W.F."/>
            <person name="Martinez-Arias R."/>
            <person name="Bartels D."/>
            <person name="Goesmann A."/>
            <person name="Krause L."/>
            <person name="Puehler A."/>
            <person name="Klenk H.P."/>
            <person name="Richter M."/>
            <person name="Schuler M."/>
            <person name="Gloeckner F.O."/>
            <person name="Meyerdierks A."/>
            <person name="Gottschalk G."/>
            <person name="Amann R."/>
        </authorList>
    </citation>
    <scope>NUCLEOTIDE SEQUENCE [LARGE SCALE GENOMIC DNA]</scope>
    <source>
        <strain evidence="3">ATCC 43914 / DSM 3382 / HRM2</strain>
    </source>
</reference>
<proteinExistence type="predicted"/>
<dbReference type="PANTHER" id="PTHR43566">
    <property type="entry name" value="CONSERVED PROTEIN"/>
    <property type="match status" value="1"/>
</dbReference>
<accession>C0QGH0</accession>
<evidence type="ECO:0000259" key="1">
    <source>
        <dbReference type="Pfam" id="PF13635"/>
    </source>
</evidence>
<dbReference type="Pfam" id="PF13635">
    <property type="entry name" value="DUF4143"/>
    <property type="match status" value="1"/>
</dbReference>
<dbReference type="PANTHER" id="PTHR43566:SF2">
    <property type="entry name" value="DUF4143 DOMAIN-CONTAINING PROTEIN"/>
    <property type="match status" value="1"/>
</dbReference>